<dbReference type="InterPro" id="IPR045854">
    <property type="entry name" value="NO2/SO3_Rdtase_4Fe4S_sf"/>
</dbReference>
<evidence type="ECO:0000256" key="4">
    <source>
        <dbReference type="ARBA" id="ARBA00023002"/>
    </source>
</evidence>
<evidence type="ECO:0000256" key="1">
    <source>
        <dbReference type="ARBA" id="ARBA00022485"/>
    </source>
</evidence>
<organism evidence="9 10">
    <name type="scientific">Burkholderia mallei (strain ATCC 23344)</name>
    <dbReference type="NCBI Taxonomy" id="243160"/>
    <lineage>
        <taxon>Bacteria</taxon>
        <taxon>Pseudomonadati</taxon>
        <taxon>Pseudomonadota</taxon>
        <taxon>Betaproteobacteria</taxon>
        <taxon>Burkholderiales</taxon>
        <taxon>Burkholderiaceae</taxon>
        <taxon>Burkholderia</taxon>
        <taxon>pseudomallei group</taxon>
    </lineage>
</organism>
<dbReference type="NCBIfam" id="TIGR02435">
    <property type="entry name" value="CobG"/>
    <property type="match status" value="1"/>
</dbReference>
<accession>A0A0H2WET7</accession>
<dbReference type="InterPro" id="IPR036136">
    <property type="entry name" value="Nit/Sulf_reduc_fer-like_dom_sf"/>
</dbReference>
<dbReference type="SUPFAM" id="SSF56014">
    <property type="entry name" value="Nitrite and sulphite reductase 4Fe-4S domain-like"/>
    <property type="match status" value="2"/>
</dbReference>
<dbReference type="GO" id="GO:0016491">
    <property type="term" value="F:oxidoreductase activity"/>
    <property type="evidence" value="ECO:0007669"/>
    <property type="project" value="UniProtKB-KW"/>
</dbReference>
<dbReference type="SUPFAM" id="SSF55124">
    <property type="entry name" value="Nitrite/Sulfite reductase N-terminal domain-like"/>
    <property type="match status" value="2"/>
</dbReference>
<keyword evidence="4" id="KW-0560">Oxidoreductase</keyword>
<dbReference type="Gene3D" id="3.30.413.10">
    <property type="entry name" value="Sulfite Reductase Hemoprotein, domain 1"/>
    <property type="match status" value="2"/>
</dbReference>
<dbReference type="GO" id="GO:0020037">
    <property type="term" value="F:heme binding"/>
    <property type="evidence" value="ECO:0007669"/>
    <property type="project" value="InterPro"/>
</dbReference>
<name>A0A0H2WET7_BURMA</name>
<keyword evidence="2" id="KW-0349">Heme</keyword>
<dbReference type="Proteomes" id="UP000006693">
    <property type="component" value="Chromosome 1"/>
</dbReference>
<feature type="domain" description="Nitrite/Sulfite reductase ferredoxin-like" evidence="8">
    <location>
        <begin position="302"/>
        <end position="367"/>
    </location>
</feature>
<dbReference type="GO" id="GO:0051539">
    <property type="term" value="F:4 iron, 4 sulfur cluster binding"/>
    <property type="evidence" value="ECO:0007669"/>
    <property type="project" value="UniProtKB-KW"/>
</dbReference>
<dbReference type="InterPro" id="IPR005117">
    <property type="entry name" value="NiRdtase/SiRdtase_haem-b_fer"/>
</dbReference>
<sequence>MNPSAAVFSSAAARAASACPGLVRIVAARDGGLCRIKLPGGALTAAQARAVAAVARAFGSGVIEATNRANLQVRGVKAGREASASRALIDAGLGPLMDGASAASLEACAAARDDVRNVMLSPTAGRDPDALVDSAALAARLLAMLQTEPRCAALSPKFSVLLDGGERLAALDHPHDIWLSALRDAHGAPADTQFAIGLAGCPPVDGGQAAPGAPCAGALAAVAPEHAVECVRALVTSFVELAPAGATRMRELLATCPPDAFLSHVESKLSESKQPFALRRDAHLAGWRRARVDAALRLGILPERDPARCAVGAQPPLGRLDAAALAALAALADTHGDGTLRITPWQGVMLPAVARAAAPEALARLAALGFVCDAAAPLAHIVACAGSRGCARSPADTKAHALALAARLAASVDVHVTGCARSCALPHAAAHTLVASAASRYDLYRRDGATGFGRAVARQLTIDQAADALARGARPSQDDLDA</sequence>
<dbReference type="InterPro" id="IPR051329">
    <property type="entry name" value="NIR_SIR_4Fe-4S"/>
</dbReference>
<gene>
    <name evidence="9" type="ordered locus">BMA1161</name>
</gene>
<proteinExistence type="predicted"/>
<evidence type="ECO:0000256" key="5">
    <source>
        <dbReference type="ARBA" id="ARBA00023004"/>
    </source>
</evidence>
<dbReference type="AlphaFoldDB" id="A0A0H2WET7"/>
<keyword evidence="1" id="KW-0004">4Fe-4S</keyword>
<keyword evidence="5" id="KW-0408">Iron</keyword>
<dbReference type="HOGENOM" id="CLU_015667_3_0_4"/>
<protein>
    <submittedName>
        <fullName evidence="9">Nitrite/sulfite reductase domain protein</fullName>
    </submittedName>
</protein>
<keyword evidence="6" id="KW-0411">Iron-sulfur</keyword>
<dbReference type="PANTHER" id="PTHR32439">
    <property type="entry name" value="FERREDOXIN--NITRITE REDUCTASE, CHLOROPLASTIC"/>
    <property type="match status" value="1"/>
</dbReference>
<dbReference type="EMBL" id="CP000010">
    <property type="protein sequence ID" value="AAU47387.1"/>
    <property type="molecule type" value="Genomic_DNA"/>
</dbReference>
<dbReference type="Gene3D" id="3.90.480.10">
    <property type="entry name" value="Sulfite Reductase Hemoprotein,Domain 2"/>
    <property type="match status" value="1"/>
</dbReference>
<dbReference type="eggNOG" id="COG0155">
    <property type="taxonomic scope" value="Bacteria"/>
</dbReference>
<dbReference type="GO" id="GO:0046872">
    <property type="term" value="F:metal ion binding"/>
    <property type="evidence" value="ECO:0007669"/>
    <property type="project" value="UniProtKB-KW"/>
</dbReference>
<evidence type="ECO:0000259" key="7">
    <source>
        <dbReference type="Pfam" id="PF01077"/>
    </source>
</evidence>
<dbReference type="Pfam" id="PF01077">
    <property type="entry name" value="NIR_SIR"/>
    <property type="match status" value="1"/>
</dbReference>
<evidence type="ECO:0000256" key="3">
    <source>
        <dbReference type="ARBA" id="ARBA00022723"/>
    </source>
</evidence>
<dbReference type="PANTHER" id="PTHR32439:SF9">
    <property type="entry name" value="BLR3264 PROTEIN"/>
    <property type="match status" value="1"/>
</dbReference>
<keyword evidence="3" id="KW-0479">Metal-binding</keyword>
<feature type="domain" description="Nitrite/sulphite reductase 4Fe-4S" evidence="7">
    <location>
        <begin position="113"/>
        <end position="271"/>
    </location>
</feature>
<keyword evidence="10" id="KW-1185">Reference proteome</keyword>
<evidence type="ECO:0000313" key="9">
    <source>
        <dbReference type="EMBL" id="AAU47387.1"/>
    </source>
</evidence>
<dbReference type="InterPro" id="IPR012798">
    <property type="entry name" value="Cbl_synth_CobG-like"/>
</dbReference>
<dbReference type="Pfam" id="PF03460">
    <property type="entry name" value="NIR_SIR_ferr"/>
    <property type="match status" value="2"/>
</dbReference>
<dbReference type="InterPro" id="IPR006067">
    <property type="entry name" value="NO2/SO3_Rdtase_4Fe4S_dom"/>
</dbReference>
<reference evidence="9 10" key="1">
    <citation type="journal article" date="2004" name="Proc. Natl. Acad. Sci. U.S.A.">
        <title>Structural flexibility in the Burkholderia mallei genome.</title>
        <authorList>
            <person name="Nierman W.C."/>
            <person name="DeShazer D."/>
            <person name="Kim H.S."/>
            <person name="Tettelin H."/>
            <person name="Nelson K.E."/>
            <person name="Feldblyum T."/>
            <person name="Ulrich R.L."/>
            <person name="Ronning C.M."/>
            <person name="Brinkac L.M."/>
            <person name="Daugherty S.C."/>
            <person name="Davidsen T.D."/>
            <person name="Deboy R.T."/>
            <person name="Dimitrov G."/>
            <person name="Dodson R.J."/>
            <person name="Durkin A.S."/>
            <person name="Gwinn M.L."/>
            <person name="Haft D.H."/>
            <person name="Khouri H."/>
            <person name="Kolonay J.F."/>
            <person name="Madupu R."/>
            <person name="Mohammoud Y."/>
            <person name="Nelson W.C."/>
            <person name="Radune D."/>
            <person name="Romero C.M."/>
            <person name="Sarria S."/>
            <person name="Selengut J."/>
            <person name="Shamblin C."/>
            <person name="Sullivan S.A."/>
            <person name="White O."/>
            <person name="Yu Y."/>
            <person name="Zafar N."/>
            <person name="Zhou L."/>
            <person name="Fraser C.M."/>
        </authorList>
    </citation>
    <scope>NUCLEOTIDE SEQUENCE [LARGE SCALE GENOMIC DNA]</scope>
    <source>
        <strain evidence="9 10">ATCC 23344</strain>
    </source>
</reference>
<evidence type="ECO:0000256" key="6">
    <source>
        <dbReference type="ARBA" id="ARBA00023014"/>
    </source>
</evidence>
<dbReference type="RefSeq" id="WP_004191499.1">
    <property type="nucleotide sequence ID" value="NC_006348.1"/>
</dbReference>
<dbReference type="KEGG" id="bma:BMA1161"/>
<dbReference type="GeneID" id="92978898"/>
<evidence type="ECO:0000313" key="10">
    <source>
        <dbReference type="Proteomes" id="UP000006693"/>
    </source>
</evidence>
<feature type="domain" description="Nitrite/Sulfite reductase ferredoxin-like" evidence="8">
    <location>
        <begin position="29"/>
        <end position="83"/>
    </location>
</feature>
<evidence type="ECO:0000256" key="2">
    <source>
        <dbReference type="ARBA" id="ARBA00022617"/>
    </source>
</evidence>
<evidence type="ECO:0000259" key="8">
    <source>
        <dbReference type="Pfam" id="PF03460"/>
    </source>
</evidence>
<dbReference type="PATRIC" id="fig|243160.12.peg.1195"/>